<dbReference type="InterPro" id="IPR036453">
    <property type="entry name" value="GluRdtase_dimer_dom_sf"/>
</dbReference>
<reference evidence="2" key="1">
    <citation type="submission" date="2013-08" db="EMBL/GenBank/DDBJ databases">
        <authorList>
            <person name="Mendez C."/>
            <person name="Richter M."/>
            <person name="Ferrer M."/>
            <person name="Sanchez J."/>
        </authorList>
    </citation>
    <scope>NUCLEOTIDE SEQUENCE</scope>
</reference>
<protein>
    <submittedName>
        <fullName evidence="2">Glutamyl-tRNA reductase</fullName>
        <ecNumber evidence="2">1.2.1.70</ecNumber>
    </submittedName>
</protein>
<feature type="non-terminal residue" evidence="2">
    <location>
        <position position="1"/>
    </location>
</feature>
<evidence type="ECO:0000259" key="1">
    <source>
        <dbReference type="Pfam" id="PF00745"/>
    </source>
</evidence>
<evidence type="ECO:0000313" key="2">
    <source>
        <dbReference type="EMBL" id="EQD49270.1"/>
    </source>
</evidence>
<feature type="domain" description="Tetrapyrrole biosynthesis glutamyl-tRNA reductase dimerisation" evidence="1">
    <location>
        <begin position="62"/>
        <end position="160"/>
    </location>
</feature>
<proteinExistence type="predicted"/>
<dbReference type="AlphaFoldDB" id="T1B4Y1"/>
<dbReference type="PANTHER" id="PTHR43013">
    <property type="entry name" value="GLUTAMYL-TRNA REDUCTASE"/>
    <property type="match status" value="1"/>
</dbReference>
<name>T1B4Y1_9ZZZZ</name>
<sequence length="160" mass="17659">AEIEVLSTARGPSRLILLDLGVPRNVHPGASEYTNLELVTLESVNELLDVEAKKRTGSVKDVEVLIEGALEEFELIGASRNLDPVIEALYRSAENIRLEELAKFAPKLVNLGDKEKAAVEALTHQIVAKILHQPTSQLRRQAASSELGRLLEDVRLMFDL</sequence>
<dbReference type="Pfam" id="PF00745">
    <property type="entry name" value="GlutR_dimer"/>
    <property type="match status" value="1"/>
</dbReference>
<comment type="caution">
    <text evidence="2">The sequence shown here is derived from an EMBL/GenBank/DDBJ whole genome shotgun (WGS) entry which is preliminary data.</text>
</comment>
<dbReference type="GO" id="GO:0050661">
    <property type="term" value="F:NADP binding"/>
    <property type="evidence" value="ECO:0007669"/>
    <property type="project" value="InterPro"/>
</dbReference>
<organism evidence="2">
    <name type="scientific">mine drainage metagenome</name>
    <dbReference type="NCBI Taxonomy" id="410659"/>
    <lineage>
        <taxon>unclassified sequences</taxon>
        <taxon>metagenomes</taxon>
        <taxon>ecological metagenomes</taxon>
    </lineage>
</organism>
<dbReference type="EMBL" id="AUZX01010085">
    <property type="protein sequence ID" value="EQD49270.1"/>
    <property type="molecule type" value="Genomic_DNA"/>
</dbReference>
<dbReference type="PANTHER" id="PTHR43013:SF1">
    <property type="entry name" value="GLUTAMYL-TRNA REDUCTASE"/>
    <property type="match status" value="1"/>
</dbReference>
<dbReference type="EC" id="1.2.1.70" evidence="2"/>
<dbReference type="GO" id="GO:0008883">
    <property type="term" value="F:glutamyl-tRNA reductase activity"/>
    <property type="evidence" value="ECO:0007669"/>
    <property type="project" value="UniProtKB-EC"/>
</dbReference>
<dbReference type="InterPro" id="IPR015896">
    <property type="entry name" value="4pyrrol_synth_GluRdtase_dimer"/>
</dbReference>
<gene>
    <name evidence="2" type="ORF">B1A_13758</name>
</gene>
<reference evidence="2" key="2">
    <citation type="journal article" date="2014" name="ISME J.">
        <title>Microbial stratification in low pH oxic and suboxic macroscopic growths along an acid mine drainage.</title>
        <authorList>
            <person name="Mendez-Garcia C."/>
            <person name="Mesa V."/>
            <person name="Sprenger R.R."/>
            <person name="Richter M."/>
            <person name="Diez M.S."/>
            <person name="Solano J."/>
            <person name="Bargiela R."/>
            <person name="Golyshina O.V."/>
            <person name="Manteca A."/>
            <person name="Ramos J.L."/>
            <person name="Gallego J.R."/>
            <person name="Llorente I."/>
            <person name="Martins Dos Santos V.A."/>
            <person name="Jensen O.N."/>
            <person name="Pelaez A.I."/>
            <person name="Sanchez J."/>
            <person name="Ferrer M."/>
        </authorList>
    </citation>
    <scope>NUCLEOTIDE SEQUENCE</scope>
</reference>
<dbReference type="SUPFAM" id="SSF69075">
    <property type="entry name" value="Glutamyl tRNA-reductase dimerization domain"/>
    <property type="match status" value="1"/>
</dbReference>
<keyword evidence="2" id="KW-0560">Oxidoreductase</keyword>
<dbReference type="GO" id="GO:0019353">
    <property type="term" value="P:protoporphyrinogen IX biosynthetic process from glutamate"/>
    <property type="evidence" value="ECO:0007669"/>
    <property type="project" value="TreeGrafter"/>
</dbReference>
<accession>T1B4Y1</accession>